<organism evidence="2 3">
    <name type="scientific">Aquibium carbonis</name>
    <dbReference type="NCBI Taxonomy" id="2495581"/>
    <lineage>
        <taxon>Bacteria</taxon>
        <taxon>Pseudomonadati</taxon>
        <taxon>Pseudomonadota</taxon>
        <taxon>Alphaproteobacteria</taxon>
        <taxon>Hyphomicrobiales</taxon>
        <taxon>Phyllobacteriaceae</taxon>
        <taxon>Aquibium</taxon>
    </lineage>
</organism>
<dbReference type="AlphaFoldDB" id="A0A429YHU5"/>
<name>A0A429YHU5_9HYPH</name>
<dbReference type="OrthoDB" id="8160961at2"/>
<evidence type="ECO:0000313" key="3">
    <source>
        <dbReference type="Proteomes" id="UP000278398"/>
    </source>
</evidence>
<keyword evidence="3" id="KW-1185">Reference proteome</keyword>
<proteinExistence type="predicted"/>
<gene>
    <name evidence="2" type="ORF">EJC49_24300</name>
</gene>
<evidence type="ECO:0000256" key="1">
    <source>
        <dbReference type="SAM" id="MobiDB-lite"/>
    </source>
</evidence>
<sequence length="101" mass="11112">MQYLGVLRGAGDLKCEDEFLARADFDFEGFLTKPGGVTGGGELRMPPEALRLVFGRADLHLLTDDGRRLRLRFSEKQLPPSSGSAHVDVTGDLPSASEWRH</sequence>
<feature type="region of interest" description="Disordered" evidence="1">
    <location>
        <begin position="75"/>
        <end position="101"/>
    </location>
</feature>
<evidence type="ECO:0000313" key="2">
    <source>
        <dbReference type="EMBL" id="RST81034.1"/>
    </source>
</evidence>
<accession>A0A429YHU5</accession>
<dbReference type="Proteomes" id="UP000278398">
    <property type="component" value="Unassembled WGS sequence"/>
</dbReference>
<protein>
    <submittedName>
        <fullName evidence="2">Uncharacterized protein</fullName>
    </submittedName>
</protein>
<dbReference type="RefSeq" id="WP_126702510.1">
    <property type="nucleotide sequence ID" value="NZ_RWKW01000133.1"/>
</dbReference>
<reference evidence="2 3" key="1">
    <citation type="submission" date="2018-12" db="EMBL/GenBank/DDBJ databases">
        <title>Mesorhizobium carbonis sp. nov., isolated from coal mine water.</title>
        <authorList>
            <person name="Xin W."/>
            <person name="Xu Z."/>
            <person name="Xiang F."/>
            <person name="Zhang J."/>
            <person name="Xi L."/>
            <person name="Liu J."/>
        </authorList>
    </citation>
    <scope>NUCLEOTIDE SEQUENCE [LARGE SCALE GENOMIC DNA]</scope>
    <source>
        <strain evidence="2 3">B2.3</strain>
    </source>
</reference>
<comment type="caution">
    <text evidence="2">The sequence shown here is derived from an EMBL/GenBank/DDBJ whole genome shotgun (WGS) entry which is preliminary data.</text>
</comment>
<dbReference type="EMBL" id="RWKW01000133">
    <property type="protein sequence ID" value="RST81034.1"/>
    <property type="molecule type" value="Genomic_DNA"/>
</dbReference>